<dbReference type="Proteomes" id="UP000003434">
    <property type="component" value="Unassembled WGS sequence"/>
</dbReference>
<evidence type="ECO:0000256" key="3">
    <source>
        <dbReference type="ARBA" id="ARBA00022692"/>
    </source>
</evidence>
<dbReference type="PANTHER" id="PTHR46795">
    <property type="entry name" value="ABC TRANSPORTER PERMEASE-RELATED-RELATED"/>
    <property type="match status" value="1"/>
</dbReference>
<evidence type="ECO:0000256" key="4">
    <source>
        <dbReference type="ARBA" id="ARBA00022989"/>
    </source>
</evidence>
<dbReference type="eggNOG" id="COG0577">
    <property type="taxonomic scope" value="Bacteria"/>
</dbReference>
<feature type="transmembrane region" description="Helical" evidence="6">
    <location>
        <begin position="281"/>
        <end position="301"/>
    </location>
</feature>
<feature type="transmembrane region" description="Helical" evidence="6">
    <location>
        <begin position="503"/>
        <end position="522"/>
    </location>
</feature>
<evidence type="ECO:0000256" key="2">
    <source>
        <dbReference type="ARBA" id="ARBA00022475"/>
    </source>
</evidence>
<keyword evidence="4 6" id="KW-1133">Transmembrane helix</keyword>
<comment type="subcellular location">
    <subcellularLocation>
        <location evidence="1">Cell membrane</location>
        <topology evidence="1">Multi-pass membrane protein</topology>
    </subcellularLocation>
</comment>
<keyword evidence="2" id="KW-1003">Cell membrane</keyword>
<dbReference type="InterPro" id="IPR003838">
    <property type="entry name" value="ABC3_permease_C"/>
</dbReference>
<feature type="transmembrane region" description="Helical" evidence="6">
    <location>
        <begin position="17"/>
        <end position="38"/>
    </location>
</feature>
<feature type="transmembrane region" description="Helical" evidence="6">
    <location>
        <begin position="62"/>
        <end position="82"/>
    </location>
</feature>
<dbReference type="Pfam" id="PF02687">
    <property type="entry name" value="FtsX"/>
    <property type="match status" value="1"/>
</dbReference>
<dbReference type="HOGENOM" id="CLU_431359_0_0_9"/>
<evidence type="ECO:0000313" key="8">
    <source>
        <dbReference type="EMBL" id="EFU76488.1"/>
    </source>
</evidence>
<name>E6LNY3_9FIRM</name>
<comment type="caution">
    <text evidence="8">The sequence shown here is derived from an EMBL/GenBank/DDBJ whole genome shotgun (WGS) entry which is preliminary data.</text>
</comment>
<evidence type="ECO:0000256" key="5">
    <source>
        <dbReference type="ARBA" id="ARBA00023136"/>
    </source>
</evidence>
<feature type="transmembrane region" description="Helical" evidence="6">
    <location>
        <begin position="596"/>
        <end position="618"/>
    </location>
</feature>
<evidence type="ECO:0000256" key="6">
    <source>
        <dbReference type="SAM" id="Phobius"/>
    </source>
</evidence>
<protein>
    <submittedName>
        <fullName evidence="8">Efflux ABC transporter, permease protein</fullName>
    </submittedName>
</protein>
<dbReference type="GO" id="GO:0005886">
    <property type="term" value="C:plasma membrane"/>
    <property type="evidence" value="ECO:0007669"/>
    <property type="project" value="UniProtKB-SubCell"/>
</dbReference>
<dbReference type="InterPro" id="IPR052536">
    <property type="entry name" value="ABC-4_Integral_Memb_Prot"/>
</dbReference>
<evidence type="ECO:0000256" key="1">
    <source>
        <dbReference type="ARBA" id="ARBA00004651"/>
    </source>
</evidence>
<feature type="transmembrane region" description="Helical" evidence="6">
    <location>
        <begin position="565"/>
        <end position="584"/>
    </location>
</feature>
<evidence type="ECO:0000313" key="9">
    <source>
        <dbReference type="Proteomes" id="UP000003434"/>
    </source>
</evidence>
<proteinExistence type="predicted"/>
<organism evidence="8 9">
    <name type="scientific">Lachnoanaerobaculum saburreum DSM 3986</name>
    <dbReference type="NCBI Taxonomy" id="887325"/>
    <lineage>
        <taxon>Bacteria</taxon>
        <taxon>Bacillati</taxon>
        <taxon>Bacillota</taxon>
        <taxon>Clostridia</taxon>
        <taxon>Lachnospirales</taxon>
        <taxon>Lachnospiraceae</taxon>
        <taxon>Lachnoanaerobaculum</taxon>
    </lineage>
</organism>
<reference evidence="8 9" key="1">
    <citation type="submission" date="2010-12" db="EMBL/GenBank/DDBJ databases">
        <authorList>
            <person name="Muzny D."/>
            <person name="Qin X."/>
            <person name="Deng J."/>
            <person name="Jiang H."/>
            <person name="Liu Y."/>
            <person name="Qu J."/>
            <person name="Song X.-Z."/>
            <person name="Zhang L."/>
            <person name="Thornton R."/>
            <person name="Coyle M."/>
            <person name="Francisco L."/>
            <person name="Jackson L."/>
            <person name="Javaid M."/>
            <person name="Korchina V."/>
            <person name="Kovar C."/>
            <person name="Mata R."/>
            <person name="Mathew T."/>
            <person name="Ngo R."/>
            <person name="Nguyen L."/>
            <person name="Nguyen N."/>
            <person name="Okwuonu G."/>
            <person name="Ongeri F."/>
            <person name="Pham C."/>
            <person name="Simmons D."/>
            <person name="Wilczek-Boney K."/>
            <person name="Hale W."/>
            <person name="Jakkamsetti A."/>
            <person name="Pham P."/>
            <person name="Ruth R."/>
            <person name="San Lucas F."/>
            <person name="Warren J."/>
            <person name="Zhang J."/>
            <person name="Zhao Z."/>
            <person name="Zhou C."/>
            <person name="Zhu D."/>
            <person name="Lee S."/>
            <person name="Bess C."/>
            <person name="Blankenburg K."/>
            <person name="Forbes L."/>
            <person name="Fu Q."/>
            <person name="Gubbala S."/>
            <person name="Hirani K."/>
            <person name="Jayaseelan J.C."/>
            <person name="Lara F."/>
            <person name="Munidasa M."/>
            <person name="Palculict T."/>
            <person name="Patil S."/>
            <person name="Pu L.-L."/>
            <person name="Saada N."/>
            <person name="Tang L."/>
            <person name="Weissenberger G."/>
            <person name="Zhu Y."/>
            <person name="Hemphill L."/>
            <person name="Shang Y."/>
            <person name="Youmans B."/>
            <person name="Ayvaz T."/>
            <person name="Ross M."/>
            <person name="Santibanez J."/>
            <person name="Aqrawi P."/>
            <person name="Gross S."/>
            <person name="Joshi V."/>
            <person name="Fowler G."/>
            <person name="Nazareth L."/>
            <person name="Reid J."/>
            <person name="Worley K."/>
            <person name="Petrosino J."/>
            <person name="Highlander S."/>
            <person name="Gibbs R."/>
        </authorList>
    </citation>
    <scope>NUCLEOTIDE SEQUENCE [LARGE SCALE GENOMIC DNA]</scope>
    <source>
        <strain evidence="8 9">DSM 3986</strain>
    </source>
</reference>
<feature type="domain" description="ABC3 transporter permease C-terminal" evidence="7">
    <location>
        <begin position="63"/>
        <end position="181"/>
    </location>
</feature>
<accession>E6LNY3</accession>
<dbReference type="EMBL" id="AEPW01000069">
    <property type="protein sequence ID" value="EFU76488.1"/>
    <property type="molecule type" value="Genomic_DNA"/>
</dbReference>
<feature type="transmembrane region" description="Helical" evidence="6">
    <location>
        <begin position="231"/>
        <end position="254"/>
    </location>
</feature>
<gene>
    <name evidence="8" type="ORF">HMPREF0381_1668</name>
</gene>
<feature type="transmembrane region" description="Helical" evidence="6">
    <location>
        <begin position="200"/>
        <end position="219"/>
    </location>
</feature>
<evidence type="ECO:0000259" key="7">
    <source>
        <dbReference type="Pfam" id="PF02687"/>
    </source>
</evidence>
<dbReference type="PANTHER" id="PTHR46795:SF3">
    <property type="entry name" value="ABC TRANSPORTER PERMEASE"/>
    <property type="match status" value="1"/>
</dbReference>
<keyword evidence="3 6" id="KW-0812">Transmembrane</keyword>
<keyword evidence="5 6" id="KW-0472">Membrane</keyword>
<feature type="transmembrane region" description="Helical" evidence="6">
    <location>
        <begin position="156"/>
        <end position="175"/>
    </location>
</feature>
<dbReference type="AlphaFoldDB" id="E6LNY3"/>
<sequence length="634" mass="74732">MLYTLILKNMKSKYKDYIFYLVSSVIAVAEYIIISSYLNAMREVVKIENIKIMNNEISTLKWISYVFLFISLCFIIYTFLNYTKKKSRDYAIFIILGQKKSNLFKCIIIELLATYIVSMILGSMIGASFYHGSIYLFKKVFLYEFPMVIYPIKSYIFIYMIYFALYFISALCIYIKIRKMKLNDLLIEEQRADTLAKKGWYRFVFGIILSILSLYVILIQQGGVILRTFSSILLISIGLYFIFVSMAFPILQLLRGETKLYYKNFLFINNFVFRFNKFSKIIYFSLLSGIILLVFIGVNIYNNIYANTVESYQMMYPNDFVIESYSVPNTLIESLKNSKIPMDISALEVSEIKNNQNKNIGDIRCVDIERYNTFRNKNWTLKSGEIIGICLKLEEDFEALNGESFISIYTIDGQQFDYSIKSRYWENIFGVFENYGNEYMFLMNHRDYEDISRHGQNKHIIFVNAKEHGDQNRIKQVLNDYEQQDEMKVRIYEKDKYVEINRNVILCMLIVFVLVAIVITIFKNSAIYINTFSQIDYLSEKYKAYYIMGMNKKTIANTATRELQLPFMIPVILAGILSMMYLYILSGVGVNMVEQRIQICTFFAIFIVGYLTLEYIYYKILKKQFISYILRRLG</sequence>
<feature type="transmembrane region" description="Helical" evidence="6">
    <location>
        <begin position="103"/>
        <end position="136"/>
    </location>
</feature>